<name>A0ABV8SQF0_9GAMM</name>
<sequence length="385" mass="42622">MRQAFGRNVVCVQGGHAPWRDVSRVLARFAARICMSLAVVFFVTAGARADVKYPAVVPGYELEFPRDEGSHPQFKTEWWYVTGWLDGAGDTPVGFQLTFFRSRTGIDDDNPSRFALRQVLFGHLAISDPKRGTLLHHEKSARAGFGLADAAEGSLDVYIDDWQLRRDGDTYIAVAKGDDLQLDLKLQPKAPPLLQGDRGFSQKGPSPSSASYYYSLPQLAVTGRLVVDGKDRAVRGVAWFDHEWSGAIVDARAQGWDWVGLNLDDGGALMMFQMRDVQGGALWAAAKSRAAGANEGVSYKPEAVKWKPVRDWRSPRTGVRYPVEWQVTVGDRVITLKPLMDDQENDASGSTGTIYWEGAVRAFEGDKPIGRGYLEMTGYAKKMRL</sequence>
<dbReference type="PANTHER" id="PTHR38591">
    <property type="entry name" value="HYDROLASE"/>
    <property type="match status" value="1"/>
</dbReference>
<gene>
    <name evidence="2" type="ORF">ACFPN2_11015</name>
</gene>
<dbReference type="PANTHER" id="PTHR38591:SF1">
    <property type="entry name" value="BLL1000 PROTEIN"/>
    <property type="match status" value="1"/>
</dbReference>
<evidence type="ECO:0000313" key="2">
    <source>
        <dbReference type="EMBL" id="MFC4309610.1"/>
    </source>
</evidence>
<protein>
    <submittedName>
        <fullName evidence="2">Lipocalin-like domain-containing protein</fullName>
    </submittedName>
</protein>
<dbReference type="Pfam" id="PF07143">
    <property type="entry name" value="CrtC"/>
    <property type="match status" value="1"/>
</dbReference>
<organism evidence="2 3">
    <name type="scientific">Steroidobacter flavus</name>
    <dbReference type="NCBI Taxonomy" id="1842136"/>
    <lineage>
        <taxon>Bacteria</taxon>
        <taxon>Pseudomonadati</taxon>
        <taxon>Pseudomonadota</taxon>
        <taxon>Gammaproteobacteria</taxon>
        <taxon>Steroidobacterales</taxon>
        <taxon>Steroidobacteraceae</taxon>
        <taxon>Steroidobacter</taxon>
    </lineage>
</organism>
<feature type="domain" description="AttH" evidence="1">
    <location>
        <begin position="76"/>
        <end position="245"/>
    </location>
</feature>
<dbReference type="Proteomes" id="UP001595904">
    <property type="component" value="Unassembled WGS sequence"/>
</dbReference>
<proteinExistence type="predicted"/>
<dbReference type="InterPro" id="IPR010791">
    <property type="entry name" value="AttH_dom"/>
</dbReference>
<comment type="caution">
    <text evidence="2">The sequence shown here is derived from an EMBL/GenBank/DDBJ whole genome shotgun (WGS) entry which is preliminary data.</text>
</comment>
<evidence type="ECO:0000259" key="1">
    <source>
        <dbReference type="Pfam" id="PF07143"/>
    </source>
</evidence>
<evidence type="ECO:0000313" key="3">
    <source>
        <dbReference type="Proteomes" id="UP001595904"/>
    </source>
</evidence>
<dbReference type="SUPFAM" id="SSF159245">
    <property type="entry name" value="AttH-like"/>
    <property type="match status" value="1"/>
</dbReference>
<reference evidence="3" key="1">
    <citation type="journal article" date="2019" name="Int. J. Syst. Evol. Microbiol.">
        <title>The Global Catalogue of Microorganisms (GCM) 10K type strain sequencing project: providing services to taxonomists for standard genome sequencing and annotation.</title>
        <authorList>
            <consortium name="The Broad Institute Genomics Platform"/>
            <consortium name="The Broad Institute Genome Sequencing Center for Infectious Disease"/>
            <person name="Wu L."/>
            <person name="Ma J."/>
        </authorList>
    </citation>
    <scope>NUCLEOTIDE SEQUENCE [LARGE SCALE GENOMIC DNA]</scope>
    <source>
        <strain evidence="3">CGMCC 1.10759</strain>
    </source>
</reference>
<dbReference type="EMBL" id="JBHSDU010000003">
    <property type="protein sequence ID" value="MFC4309610.1"/>
    <property type="molecule type" value="Genomic_DNA"/>
</dbReference>
<keyword evidence="3" id="KW-1185">Reference proteome</keyword>
<dbReference type="Gene3D" id="2.40.370.10">
    <property type="entry name" value="AttH-like domain"/>
    <property type="match status" value="2"/>
</dbReference>
<dbReference type="InterPro" id="IPR023374">
    <property type="entry name" value="AttH-like_dom_sf"/>
</dbReference>
<dbReference type="Pfam" id="PF17186">
    <property type="entry name" value="Lipocalin_9"/>
    <property type="match status" value="1"/>
</dbReference>
<dbReference type="RefSeq" id="WP_380596651.1">
    <property type="nucleotide sequence ID" value="NZ_JBHSDU010000003.1"/>
</dbReference>
<accession>A0ABV8SQF0</accession>